<reference evidence="1 3" key="1">
    <citation type="journal article" date="2012" name="Nature">
        <title>Algal genomes reveal evolutionary mosaicism and the fate of nucleomorphs.</title>
        <authorList>
            <consortium name="DOE Joint Genome Institute"/>
            <person name="Curtis B.A."/>
            <person name="Tanifuji G."/>
            <person name="Burki F."/>
            <person name="Gruber A."/>
            <person name="Irimia M."/>
            <person name="Maruyama S."/>
            <person name="Arias M.C."/>
            <person name="Ball S.G."/>
            <person name="Gile G.H."/>
            <person name="Hirakawa Y."/>
            <person name="Hopkins J.F."/>
            <person name="Kuo A."/>
            <person name="Rensing S.A."/>
            <person name="Schmutz J."/>
            <person name="Symeonidi A."/>
            <person name="Elias M."/>
            <person name="Eveleigh R.J."/>
            <person name="Herman E.K."/>
            <person name="Klute M.J."/>
            <person name="Nakayama T."/>
            <person name="Obornik M."/>
            <person name="Reyes-Prieto A."/>
            <person name="Armbrust E.V."/>
            <person name="Aves S.J."/>
            <person name="Beiko R.G."/>
            <person name="Coutinho P."/>
            <person name="Dacks J.B."/>
            <person name="Durnford D.G."/>
            <person name="Fast N.M."/>
            <person name="Green B.R."/>
            <person name="Grisdale C.J."/>
            <person name="Hempel F."/>
            <person name="Henrissat B."/>
            <person name="Hoppner M.P."/>
            <person name="Ishida K."/>
            <person name="Kim E."/>
            <person name="Koreny L."/>
            <person name="Kroth P.G."/>
            <person name="Liu Y."/>
            <person name="Malik S.B."/>
            <person name="Maier U.G."/>
            <person name="McRose D."/>
            <person name="Mock T."/>
            <person name="Neilson J.A."/>
            <person name="Onodera N.T."/>
            <person name="Poole A.M."/>
            <person name="Pritham E.J."/>
            <person name="Richards T.A."/>
            <person name="Rocap G."/>
            <person name="Roy S.W."/>
            <person name="Sarai C."/>
            <person name="Schaack S."/>
            <person name="Shirato S."/>
            <person name="Slamovits C.H."/>
            <person name="Spencer D.F."/>
            <person name="Suzuki S."/>
            <person name="Worden A.Z."/>
            <person name="Zauner S."/>
            <person name="Barry K."/>
            <person name="Bell C."/>
            <person name="Bharti A.K."/>
            <person name="Crow J.A."/>
            <person name="Grimwood J."/>
            <person name="Kramer R."/>
            <person name="Lindquist E."/>
            <person name="Lucas S."/>
            <person name="Salamov A."/>
            <person name="McFadden G.I."/>
            <person name="Lane C.E."/>
            <person name="Keeling P.J."/>
            <person name="Gray M.W."/>
            <person name="Grigoriev I.V."/>
            <person name="Archibald J.M."/>
        </authorList>
    </citation>
    <scope>NUCLEOTIDE SEQUENCE</scope>
    <source>
        <strain evidence="1 3">CCMP2712</strain>
    </source>
</reference>
<gene>
    <name evidence="1" type="ORF">GUITHDRAFT_121192</name>
</gene>
<keyword evidence="3" id="KW-1185">Reference proteome</keyword>
<dbReference type="EnsemblProtists" id="EKX32635">
    <property type="protein sequence ID" value="EKX32635"/>
    <property type="gene ID" value="GUITHDRAFT_121192"/>
</dbReference>
<dbReference type="PaxDb" id="55529-EKX32635"/>
<reference evidence="3" key="2">
    <citation type="submission" date="2012-11" db="EMBL/GenBank/DDBJ databases">
        <authorList>
            <person name="Kuo A."/>
            <person name="Curtis B.A."/>
            <person name="Tanifuji G."/>
            <person name="Burki F."/>
            <person name="Gruber A."/>
            <person name="Irimia M."/>
            <person name="Maruyama S."/>
            <person name="Arias M.C."/>
            <person name="Ball S.G."/>
            <person name="Gile G.H."/>
            <person name="Hirakawa Y."/>
            <person name="Hopkins J.F."/>
            <person name="Rensing S.A."/>
            <person name="Schmutz J."/>
            <person name="Symeonidi A."/>
            <person name="Elias M."/>
            <person name="Eveleigh R.J."/>
            <person name="Herman E.K."/>
            <person name="Klute M.J."/>
            <person name="Nakayama T."/>
            <person name="Obornik M."/>
            <person name="Reyes-Prieto A."/>
            <person name="Armbrust E.V."/>
            <person name="Aves S.J."/>
            <person name="Beiko R.G."/>
            <person name="Coutinho P."/>
            <person name="Dacks J.B."/>
            <person name="Durnford D.G."/>
            <person name="Fast N.M."/>
            <person name="Green B.R."/>
            <person name="Grisdale C."/>
            <person name="Hempe F."/>
            <person name="Henrissat B."/>
            <person name="Hoppner M.P."/>
            <person name="Ishida K.-I."/>
            <person name="Kim E."/>
            <person name="Koreny L."/>
            <person name="Kroth P.G."/>
            <person name="Liu Y."/>
            <person name="Malik S.-B."/>
            <person name="Maier U.G."/>
            <person name="McRose D."/>
            <person name="Mock T."/>
            <person name="Neilson J.A."/>
            <person name="Onodera N.T."/>
            <person name="Poole A.M."/>
            <person name="Pritham E.J."/>
            <person name="Richards T.A."/>
            <person name="Rocap G."/>
            <person name="Roy S.W."/>
            <person name="Sarai C."/>
            <person name="Schaack S."/>
            <person name="Shirato S."/>
            <person name="Slamovits C.H."/>
            <person name="Spencer D.F."/>
            <person name="Suzuki S."/>
            <person name="Worden A.Z."/>
            <person name="Zauner S."/>
            <person name="Barry K."/>
            <person name="Bell C."/>
            <person name="Bharti A.K."/>
            <person name="Crow J.A."/>
            <person name="Grimwood J."/>
            <person name="Kramer R."/>
            <person name="Lindquist E."/>
            <person name="Lucas S."/>
            <person name="Salamov A."/>
            <person name="McFadden G.I."/>
            <person name="Lane C.E."/>
            <person name="Keeling P.J."/>
            <person name="Gray M.W."/>
            <person name="Grigoriev I.V."/>
            <person name="Archibald J.M."/>
        </authorList>
    </citation>
    <scope>NUCLEOTIDE SEQUENCE</scope>
    <source>
        <strain evidence="3">CCMP2712</strain>
    </source>
</reference>
<protein>
    <recommendedName>
        <fullName evidence="4">GT23 domain-containing protein</fullName>
    </recommendedName>
</protein>
<evidence type="ECO:0000313" key="2">
    <source>
        <dbReference type="EnsemblProtists" id="EKX32635"/>
    </source>
</evidence>
<dbReference type="AlphaFoldDB" id="L1I9V6"/>
<reference evidence="2" key="3">
    <citation type="submission" date="2016-03" db="UniProtKB">
        <authorList>
            <consortium name="EnsemblProtists"/>
        </authorList>
    </citation>
    <scope>IDENTIFICATION</scope>
</reference>
<dbReference type="KEGG" id="gtt:GUITHDRAFT_121192"/>
<proteinExistence type="predicted"/>
<evidence type="ECO:0000313" key="1">
    <source>
        <dbReference type="EMBL" id="EKX32635.1"/>
    </source>
</evidence>
<organism evidence="1">
    <name type="scientific">Guillardia theta (strain CCMP2712)</name>
    <name type="common">Cryptophyte</name>
    <dbReference type="NCBI Taxonomy" id="905079"/>
    <lineage>
        <taxon>Eukaryota</taxon>
        <taxon>Cryptophyceae</taxon>
        <taxon>Pyrenomonadales</taxon>
        <taxon>Geminigeraceae</taxon>
        <taxon>Guillardia</taxon>
    </lineage>
</organism>
<dbReference type="Proteomes" id="UP000011087">
    <property type="component" value="Unassembled WGS sequence"/>
</dbReference>
<dbReference type="EMBL" id="JH993179">
    <property type="protein sequence ID" value="EKX32635.1"/>
    <property type="molecule type" value="Genomic_DNA"/>
</dbReference>
<accession>L1I9V6</accession>
<dbReference type="RefSeq" id="XP_005819615.1">
    <property type="nucleotide sequence ID" value="XM_005819558.1"/>
</dbReference>
<name>L1I9V6_GUITC</name>
<dbReference type="GeneID" id="17289359"/>
<evidence type="ECO:0008006" key="4">
    <source>
        <dbReference type="Google" id="ProtNLM"/>
    </source>
</evidence>
<dbReference type="HOGENOM" id="CLU_1274369_0_0_1"/>
<sequence>MFQSLVSAFLAAYLTDRIFLHDGFLMEEFLDFPRFTSTNYSQIFHLFGSRHVFLNSQYFMYTGVQDMMLCDDLSSRFSEQFVFLESDQYFAGLLINNDYYALELQRLFGDKMFGIISSFLFQLRPEIDREVTEFYEANLAGRRSVGIHVRTHTLGHPGKCASLAGGATSYGEDELIPAVMLVTDNPSIRQEAYRNLGDQLVIREGPITRSNLEGQVD</sequence>
<evidence type="ECO:0000313" key="3">
    <source>
        <dbReference type="Proteomes" id="UP000011087"/>
    </source>
</evidence>